<evidence type="ECO:0008006" key="4">
    <source>
        <dbReference type="Google" id="ProtNLM"/>
    </source>
</evidence>
<protein>
    <recommendedName>
        <fullName evidence="4">Secreted protein</fullName>
    </recommendedName>
</protein>
<dbReference type="RefSeq" id="WP_257635550.1">
    <property type="nucleotide sequence ID" value="NZ_JANIIC010000077.1"/>
</dbReference>
<accession>A0A9X2RYM6</accession>
<evidence type="ECO:0000313" key="3">
    <source>
        <dbReference type="Proteomes" id="UP001142400"/>
    </source>
</evidence>
<reference evidence="2" key="1">
    <citation type="submission" date="2022-06" db="EMBL/GenBank/DDBJ databases">
        <title>WGS of actinobacteria.</title>
        <authorList>
            <person name="Thawai C."/>
        </authorList>
    </citation>
    <scope>NUCLEOTIDE SEQUENCE</scope>
    <source>
        <strain evidence="2">DSM 42010</strain>
    </source>
</reference>
<feature type="signal peptide" evidence="1">
    <location>
        <begin position="1"/>
        <end position="21"/>
    </location>
</feature>
<keyword evidence="3" id="KW-1185">Reference proteome</keyword>
<keyword evidence="1" id="KW-0732">Signal</keyword>
<dbReference type="AlphaFoldDB" id="A0A9X2RYM6"/>
<dbReference type="Proteomes" id="UP001142400">
    <property type="component" value="Unassembled WGS sequence"/>
</dbReference>
<name>A0A9X2RYM6_STRMQ</name>
<organism evidence="2 3">
    <name type="scientific">Streptomyces malaysiensis subsp. samsunensis</name>
    <dbReference type="NCBI Taxonomy" id="459658"/>
    <lineage>
        <taxon>Bacteria</taxon>
        <taxon>Bacillati</taxon>
        <taxon>Actinomycetota</taxon>
        <taxon>Actinomycetes</taxon>
        <taxon>Kitasatosporales</taxon>
        <taxon>Streptomycetaceae</taxon>
        <taxon>Streptomyces</taxon>
        <taxon>Streptomyces violaceusniger group</taxon>
    </lineage>
</organism>
<gene>
    <name evidence="2" type="ORF">NQU54_41720</name>
</gene>
<evidence type="ECO:0000313" key="2">
    <source>
        <dbReference type="EMBL" id="MCQ8835378.1"/>
    </source>
</evidence>
<evidence type="ECO:0000256" key="1">
    <source>
        <dbReference type="SAM" id="SignalP"/>
    </source>
</evidence>
<feature type="chain" id="PRO_5040832759" description="Secreted protein" evidence="1">
    <location>
        <begin position="22"/>
        <end position="95"/>
    </location>
</feature>
<sequence>MTVAVGAGLSLVVLPAGSADAADSADDVQDVQVECNDIPGLVNAINQANANGGRITLVSRCTYTLTAPNNPDDGLPEITGDVTISGKDRVAASAT</sequence>
<comment type="caution">
    <text evidence="2">The sequence shown here is derived from an EMBL/GenBank/DDBJ whole genome shotgun (WGS) entry which is preliminary data.</text>
</comment>
<dbReference type="EMBL" id="JANIIC010000077">
    <property type="protein sequence ID" value="MCQ8835378.1"/>
    <property type="molecule type" value="Genomic_DNA"/>
</dbReference>
<proteinExistence type="predicted"/>